<dbReference type="InterPro" id="IPR011125">
    <property type="entry name" value="Znf_HypF"/>
</dbReference>
<dbReference type="PROSITE" id="PS51160">
    <property type="entry name" value="ACYLPHOSPHATASE_3"/>
    <property type="match status" value="1"/>
</dbReference>
<evidence type="ECO:0000256" key="6">
    <source>
        <dbReference type="ARBA" id="ARBA00022833"/>
    </source>
</evidence>
<dbReference type="PANTHER" id="PTHR42959:SF1">
    <property type="entry name" value="CARBAMOYLTRANSFERASE HYPF"/>
    <property type="match status" value="1"/>
</dbReference>
<dbReference type="UniPathway" id="UPA00335"/>
<reference evidence="12 13" key="1">
    <citation type="journal article" date="2013" name="Appl. Environ. Microbiol.">
        <title>Genome analysis suggests that the soil oligotrophic bacterium Agromonas oligotrophica (Bradyrhizobium oligotrophicum) is a nitrogen-fixing symbiont of Aeschynomene indica.</title>
        <authorList>
            <person name="Okubo T."/>
            <person name="Fukushima S."/>
            <person name="Itakura M."/>
            <person name="Oshima K."/>
            <person name="Longtonglang A."/>
            <person name="Teaumroong N."/>
            <person name="Mitsui H."/>
            <person name="Hattori M."/>
            <person name="Hattori R."/>
            <person name="Hattori T."/>
            <person name="Minamisawa K."/>
        </authorList>
    </citation>
    <scope>NUCLEOTIDE SEQUENCE [LARGE SCALE GENOMIC DNA]</scope>
    <source>
        <strain evidence="12 13">S58</strain>
    </source>
</reference>
<dbReference type="STRING" id="1245469.S58_43800"/>
<evidence type="ECO:0000256" key="1">
    <source>
        <dbReference type="ARBA" id="ARBA00004711"/>
    </source>
</evidence>
<feature type="active site" evidence="9">
    <location>
        <position position="34"/>
    </location>
</feature>
<comment type="pathway">
    <text evidence="1 8">Protein modification; [NiFe] hydrogenase maturation.</text>
</comment>
<name>M4ZVJ7_9BRAD</name>
<dbReference type="GO" id="GO:0016874">
    <property type="term" value="F:ligase activity"/>
    <property type="evidence" value="ECO:0007669"/>
    <property type="project" value="UniProtKB-UniRule"/>
</dbReference>
<dbReference type="InterPro" id="IPR001792">
    <property type="entry name" value="Acylphosphatase-like_dom"/>
</dbReference>
<dbReference type="Pfam" id="PF00708">
    <property type="entry name" value="Acylphosphatase"/>
    <property type="match status" value="1"/>
</dbReference>
<dbReference type="GO" id="GO:0008270">
    <property type="term" value="F:zinc ion binding"/>
    <property type="evidence" value="ECO:0007669"/>
    <property type="project" value="UniProtKB-KW"/>
</dbReference>
<dbReference type="GO" id="GO:0003998">
    <property type="term" value="F:acylphosphatase activity"/>
    <property type="evidence" value="ECO:0007669"/>
    <property type="project" value="UniProtKB-EC"/>
</dbReference>
<dbReference type="InterPro" id="IPR036046">
    <property type="entry name" value="Acylphosphatase-like_dom_sf"/>
</dbReference>
<comment type="catalytic activity">
    <reaction evidence="7 8">
        <text>C-terminal L-cysteinyl-[HypE protein] + carbamoyl phosphate + ATP + H2O = C-terminal S-carboxamide-L-cysteinyl-[HypE protein] + AMP + phosphate + diphosphate + H(+)</text>
        <dbReference type="Rhea" id="RHEA:55636"/>
        <dbReference type="Rhea" id="RHEA-COMP:14247"/>
        <dbReference type="Rhea" id="RHEA-COMP:14392"/>
        <dbReference type="ChEBI" id="CHEBI:15377"/>
        <dbReference type="ChEBI" id="CHEBI:15378"/>
        <dbReference type="ChEBI" id="CHEBI:30616"/>
        <dbReference type="ChEBI" id="CHEBI:33019"/>
        <dbReference type="ChEBI" id="CHEBI:43474"/>
        <dbReference type="ChEBI" id="CHEBI:58228"/>
        <dbReference type="ChEBI" id="CHEBI:76913"/>
        <dbReference type="ChEBI" id="CHEBI:139126"/>
        <dbReference type="ChEBI" id="CHEBI:456215"/>
    </reaction>
</comment>
<evidence type="ECO:0000256" key="7">
    <source>
        <dbReference type="ARBA" id="ARBA00048220"/>
    </source>
</evidence>
<dbReference type="eggNOG" id="COG0068">
    <property type="taxonomic scope" value="Bacteria"/>
</dbReference>
<dbReference type="EC" id="6.2.-.-" evidence="8"/>
<evidence type="ECO:0000256" key="5">
    <source>
        <dbReference type="ARBA" id="ARBA00022771"/>
    </source>
</evidence>
<evidence type="ECO:0000259" key="11">
    <source>
        <dbReference type="PROSITE" id="PS51163"/>
    </source>
</evidence>
<feature type="domain" description="Acylphosphatase-like" evidence="10">
    <location>
        <begin position="19"/>
        <end position="106"/>
    </location>
</feature>
<dbReference type="SUPFAM" id="SSF55821">
    <property type="entry name" value="YrdC/RibB"/>
    <property type="match status" value="1"/>
</dbReference>
<dbReference type="Gene3D" id="3.30.420.40">
    <property type="match status" value="1"/>
</dbReference>
<dbReference type="InterPro" id="IPR006070">
    <property type="entry name" value="Sua5-like_dom"/>
</dbReference>
<dbReference type="HOGENOM" id="CLU_009164_0_0_5"/>
<keyword evidence="6" id="KW-0862">Zinc</keyword>
<dbReference type="InterPro" id="IPR017945">
    <property type="entry name" value="DHBP_synth_RibB-like_a/b_dom"/>
</dbReference>
<dbReference type="NCBIfam" id="TIGR00143">
    <property type="entry name" value="hypF"/>
    <property type="match status" value="1"/>
</dbReference>
<evidence type="ECO:0000313" key="12">
    <source>
        <dbReference type="EMBL" id="BAM90365.1"/>
    </source>
</evidence>
<dbReference type="InterPro" id="IPR051060">
    <property type="entry name" value="Carbamoyltrans_HypF-like"/>
</dbReference>
<dbReference type="PROSITE" id="PS51163">
    <property type="entry name" value="YRDC"/>
    <property type="match status" value="1"/>
</dbReference>
<dbReference type="GO" id="GO:0051604">
    <property type="term" value="P:protein maturation"/>
    <property type="evidence" value="ECO:0007669"/>
    <property type="project" value="TreeGrafter"/>
</dbReference>
<dbReference type="InterPro" id="IPR041440">
    <property type="entry name" value="HypF_C"/>
</dbReference>
<dbReference type="Gene3D" id="3.30.420.360">
    <property type="match status" value="1"/>
</dbReference>
<dbReference type="KEGG" id="aol:S58_43800"/>
<accession>M4ZVJ7</accession>
<keyword evidence="5" id="KW-0863">Zinc-finger</keyword>
<keyword evidence="9" id="KW-0378">Hydrolase</keyword>
<evidence type="ECO:0000313" key="13">
    <source>
        <dbReference type="Proteomes" id="UP000011841"/>
    </source>
</evidence>
<keyword evidence="4" id="KW-0479">Metal-binding</keyword>
<protein>
    <recommendedName>
        <fullName evidence="8">Carbamoyltransferase HypF</fullName>
        <ecNumber evidence="8">6.2.-.-</ecNumber>
    </recommendedName>
</protein>
<dbReference type="InterPro" id="IPR055128">
    <property type="entry name" value="HypF_C_2"/>
</dbReference>
<evidence type="ECO:0000256" key="8">
    <source>
        <dbReference type="PIRNR" id="PIRNR006256"/>
    </source>
</evidence>
<dbReference type="PANTHER" id="PTHR42959">
    <property type="entry name" value="CARBAMOYLTRANSFERASE"/>
    <property type="match status" value="1"/>
</dbReference>
<feature type="active site" evidence="9">
    <location>
        <position position="52"/>
    </location>
</feature>
<dbReference type="RefSeq" id="WP_015667471.1">
    <property type="nucleotide sequence ID" value="NC_020453.1"/>
</dbReference>
<dbReference type="PIRSF" id="PIRSF006256">
    <property type="entry name" value="CMPcnvr_hdrg_mat"/>
    <property type="match status" value="1"/>
</dbReference>
<organism evidence="12 13">
    <name type="scientific">Bradyrhizobium oligotrophicum S58</name>
    <dbReference type="NCBI Taxonomy" id="1245469"/>
    <lineage>
        <taxon>Bacteria</taxon>
        <taxon>Pseudomonadati</taxon>
        <taxon>Pseudomonadota</taxon>
        <taxon>Alphaproteobacteria</taxon>
        <taxon>Hyphomicrobiales</taxon>
        <taxon>Nitrobacteraceae</taxon>
        <taxon>Bradyrhizobium</taxon>
    </lineage>
</organism>
<feature type="domain" description="YrdC-like" evidence="11">
    <location>
        <begin position="218"/>
        <end position="403"/>
    </location>
</feature>
<evidence type="ECO:0000259" key="10">
    <source>
        <dbReference type="PROSITE" id="PS51160"/>
    </source>
</evidence>
<dbReference type="Pfam" id="PF22521">
    <property type="entry name" value="HypF_C_2"/>
    <property type="match status" value="1"/>
</dbReference>
<evidence type="ECO:0000256" key="2">
    <source>
        <dbReference type="ARBA" id="ARBA00008097"/>
    </source>
</evidence>
<evidence type="ECO:0000256" key="9">
    <source>
        <dbReference type="PROSITE-ProRule" id="PRU00520"/>
    </source>
</evidence>
<dbReference type="Pfam" id="PF17788">
    <property type="entry name" value="HypF_C"/>
    <property type="match status" value="1"/>
</dbReference>
<dbReference type="AlphaFoldDB" id="M4ZVJ7"/>
<keyword evidence="13" id="KW-1185">Reference proteome</keyword>
<dbReference type="PATRIC" id="fig|1245469.3.peg.4485"/>
<evidence type="ECO:0000256" key="4">
    <source>
        <dbReference type="ARBA" id="ARBA00022723"/>
    </source>
</evidence>
<dbReference type="Proteomes" id="UP000011841">
    <property type="component" value="Chromosome"/>
</dbReference>
<dbReference type="EMBL" id="AP012603">
    <property type="protein sequence ID" value="BAM90365.1"/>
    <property type="molecule type" value="Genomic_DNA"/>
</dbReference>
<dbReference type="Pfam" id="PF01300">
    <property type="entry name" value="Sua5_yciO_yrdC"/>
    <property type="match status" value="1"/>
</dbReference>
<dbReference type="Gene3D" id="3.30.110.120">
    <property type="match status" value="1"/>
</dbReference>
<dbReference type="GeneID" id="301818170"/>
<dbReference type="InterPro" id="IPR004421">
    <property type="entry name" value="Carbamoyltransferase_HypF"/>
</dbReference>
<dbReference type="GO" id="GO:0003725">
    <property type="term" value="F:double-stranded RNA binding"/>
    <property type="evidence" value="ECO:0007669"/>
    <property type="project" value="InterPro"/>
</dbReference>
<sequence>MDASAAGTEALRPRHGVETVEIRVRGTVQGVGFRPTVWRLARDNELVGHVLNDSCGVLIRATGEQARIARFLSCLEANPPPLSRIESLDIHRLDEILTFEDFCIARSIGGDTRTNVTADAATCPACWAELLDPRERRHGYAFTNCTHCGPRMSIVTAVPYDRAHTTMAAFEMCRACAAEYRDPSDRRFHAEPIACPECGPKLWFEPLGGNMPDDESPVPALDAAVRWIRDGKILAIRGLGGFHLACDATNAGAVDRLRARKRRFGKPFALMARDTAVIRRFAAISSRELELLQSPGAPIVLLRADGPRHLPENVAPGLATLGFMLAYTPLHKLILENFDGPLVMTSGNISDEPQVTDNRDARAKLAGIADGALLHDRDIANRIDDSVVRVMSGRARLLRRARGFAPTPIALPQSLADAPDILAFGGELKSTFCLIGNGVAIPSQHQGDLEDVATFDDYNKNLALYGELYSHRARVLAVDMHPEYLSSKLARKRASGDDATVLHEIQHHHAHIASALAENGRELAAAPVLGVVLDGSGFGVDGTLWGGEFLRADYCGYQRLAAFKPVAMIGGAQAIREPWRNTYAHLVAAFGWEQFQRDFGDLNLARYLAGKPRAIIDRMLASAINVPLASSCGRLFDAAAAAAGLCPEVALFEGQAAMMFEDLIDDRARAAAESLGFYAFGCETPPETGHEILEPRPMWRALLEDLRSETPTPVISARFHLGLAISVADMAVRLARQSRAEPIDTIVLTGGCFQNKTLFEACVGRIESQGLTCLTQSQVPMNDGGLALGQAAIAAAREITMRAAA</sequence>
<dbReference type="InterPro" id="IPR017968">
    <property type="entry name" value="Acylphosphatase_CS"/>
</dbReference>
<comment type="function">
    <text evidence="8">Involved in the maturation of [NiFe] hydrogenases. Along with HypE, it catalyzes the synthesis of the CN ligands of the active site iron of [NiFe]-hydrogenases. HypF functions as a carbamoyl transferase using carbamoylphosphate as a substrate and transferring the carboxamido moiety in an ATP-dependent reaction to the thiolate of the C-terminal cysteine of HypE yielding a protein-S-carboxamide.</text>
</comment>
<comment type="catalytic activity">
    <reaction evidence="9">
        <text>an acyl phosphate + H2O = a carboxylate + phosphate + H(+)</text>
        <dbReference type="Rhea" id="RHEA:14965"/>
        <dbReference type="ChEBI" id="CHEBI:15377"/>
        <dbReference type="ChEBI" id="CHEBI:15378"/>
        <dbReference type="ChEBI" id="CHEBI:29067"/>
        <dbReference type="ChEBI" id="CHEBI:43474"/>
        <dbReference type="ChEBI" id="CHEBI:59918"/>
        <dbReference type="EC" id="3.6.1.7"/>
    </reaction>
</comment>
<dbReference type="Pfam" id="PF07503">
    <property type="entry name" value="zf-HYPF"/>
    <property type="match status" value="2"/>
</dbReference>
<dbReference type="GO" id="GO:0016743">
    <property type="term" value="F:carboxyl- or carbamoyltransferase activity"/>
    <property type="evidence" value="ECO:0007669"/>
    <property type="project" value="UniProtKB-UniRule"/>
</dbReference>
<dbReference type="Gene3D" id="3.90.870.50">
    <property type="match status" value="1"/>
</dbReference>
<dbReference type="SUPFAM" id="SSF54975">
    <property type="entry name" value="Acylphosphatase/BLUF domain-like"/>
    <property type="match status" value="1"/>
</dbReference>
<dbReference type="PROSITE" id="PS00150">
    <property type="entry name" value="ACYLPHOSPHATASE_1"/>
    <property type="match status" value="1"/>
</dbReference>
<evidence type="ECO:0000256" key="3">
    <source>
        <dbReference type="ARBA" id="ARBA00022598"/>
    </source>
</evidence>
<gene>
    <name evidence="12" type="ORF">S58_43800</name>
</gene>
<dbReference type="OrthoDB" id="9808093at2"/>
<comment type="similarity">
    <text evidence="2 8">Belongs to the carbamoyltransferase HypF family.</text>
</comment>
<proteinExistence type="inferred from homology"/>
<keyword evidence="3" id="KW-0436">Ligase</keyword>